<reference evidence="10 11" key="1">
    <citation type="submission" date="2023-04" db="EMBL/GenBank/DDBJ databases">
        <title>Genome of Basidiobolus ranarum AG-B5.</title>
        <authorList>
            <person name="Stajich J.E."/>
            <person name="Carter-House D."/>
            <person name="Gryganskyi A."/>
        </authorList>
    </citation>
    <scope>NUCLEOTIDE SEQUENCE [LARGE SCALE GENOMIC DNA]</scope>
    <source>
        <strain evidence="10 11">AG-B5</strain>
    </source>
</reference>
<dbReference type="Gene3D" id="1.10.489.10">
    <property type="entry name" value="Chloroperoxidase-like"/>
    <property type="match status" value="2"/>
</dbReference>
<dbReference type="InterPro" id="IPR036851">
    <property type="entry name" value="Chloroperoxidase-like_sf"/>
</dbReference>
<dbReference type="PROSITE" id="PS51405">
    <property type="entry name" value="HEME_HALOPEROXIDASE"/>
    <property type="match status" value="1"/>
</dbReference>
<keyword evidence="5" id="KW-0560">Oxidoreductase</keyword>
<proteinExistence type="inferred from homology"/>
<comment type="similarity">
    <text evidence="7">Belongs to the chloroperoxidase family.</text>
</comment>
<keyword evidence="6" id="KW-0408">Iron</keyword>
<organism evidence="10 11">
    <name type="scientific">Basidiobolus ranarum</name>
    <dbReference type="NCBI Taxonomy" id="34480"/>
    <lineage>
        <taxon>Eukaryota</taxon>
        <taxon>Fungi</taxon>
        <taxon>Fungi incertae sedis</taxon>
        <taxon>Zoopagomycota</taxon>
        <taxon>Entomophthoromycotina</taxon>
        <taxon>Basidiobolomycetes</taxon>
        <taxon>Basidiobolales</taxon>
        <taxon>Basidiobolaceae</taxon>
        <taxon>Basidiobolus</taxon>
    </lineage>
</organism>
<protein>
    <recommendedName>
        <fullName evidence="9">Heme haloperoxidase family profile domain-containing protein</fullName>
    </recommendedName>
</protein>
<evidence type="ECO:0000256" key="3">
    <source>
        <dbReference type="ARBA" id="ARBA00022617"/>
    </source>
</evidence>
<evidence type="ECO:0000256" key="7">
    <source>
        <dbReference type="ARBA" id="ARBA00025795"/>
    </source>
</evidence>
<dbReference type="Pfam" id="PF01328">
    <property type="entry name" value="Peroxidase_2"/>
    <property type="match status" value="2"/>
</dbReference>
<dbReference type="PANTHER" id="PTHR33577:SF19">
    <property type="entry name" value="HEME HALOPEROXIDASE FAMILY PROFILE DOMAIN-CONTAINING PROTEIN-RELATED"/>
    <property type="match status" value="1"/>
</dbReference>
<dbReference type="EMBL" id="JASJQH010000146">
    <property type="protein sequence ID" value="KAK9766538.1"/>
    <property type="molecule type" value="Genomic_DNA"/>
</dbReference>
<keyword evidence="2" id="KW-0575">Peroxidase</keyword>
<evidence type="ECO:0000256" key="2">
    <source>
        <dbReference type="ARBA" id="ARBA00022559"/>
    </source>
</evidence>
<dbReference type="Proteomes" id="UP001479436">
    <property type="component" value="Unassembled WGS sequence"/>
</dbReference>
<name>A0ABR2WYE2_9FUNG</name>
<evidence type="ECO:0000313" key="10">
    <source>
        <dbReference type="EMBL" id="KAK9766538.1"/>
    </source>
</evidence>
<evidence type="ECO:0000256" key="5">
    <source>
        <dbReference type="ARBA" id="ARBA00023002"/>
    </source>
</evidence>
<evidence type="ECO:0000256" key="4">
    <source>
        <dbReference type="ARBA" id="ARBA00022723"/>
    </source>
</evidence>
<keyword evidence="3" id="KW-0349">Heme</keyword>
<sequence length="237" mass="26723">MWCTFKDSLVYHPSHSLVWLLLVVLSGQLVTSTPYLDDSAGITIEDHHWEKPRNAIRGPCPVLNSLANHGYLPRSGQNITISQFRQGLDDSVNMHFLPRDTLVLVFYSLLGKQTEAGDPVKADPELLKQLINASSDGEWFTLQDLARLSNKRIKDSLKNNPKVSYDFRLKANSQVEMAALIDTFGKGKKVSKQTVIDLFVHERLPEDFKRSKVATLVPVISNFLELAIRSKILNPEI</sequence>
<feature type="chain" id="PRO_5047089884" description="Heme haloperoxidase family profile domain-containing protein" evidence="8">
    <location>
        <begin position="33"/>
        <end position="237"/>
    </location>
</feature>
<comment type="caution">
    <text evidence="10">The sequence shown here is derived from an EMBL/GenBank/DDBJ whole genome shotgun (WGS) entry which is preliminary data.</text>
</comment>
<evidence type="ECO:0000256" key="1">
    <source>
        <dbReference type="ARBA" id="ARBA00001970"/>
    </source>
</evidence>
<dbReference type="PANTHER" id="PTHR33577">
    <property type="entry name" value="STERIGMATOCYSTIN BIOSYNTHESIS PEROXIDASE STCC-RELATED"/>
    <property type="match status" value="1"/>
</dbReference>
<keyword evidence="11" id="KW-1185">Reference proteome</keyword>
<accession>A0ABR2WYE2</accession>
<evidence type="ECO:0000259" key="9">
    <source>
        <dbReference type="PROSITE" id="PS51405"/>
    </source>
</evidence>
<keyword evidence="8" id="KW-0732">Signal</keyword>
<evidence type="ECO:0000256" key="8">
    <source>
        <dbReference type="SAM" id="SignalP"/>
    </source>
</evidence>
<dbReference type="SUPFAM" id="SSF47571">
    <property type="entry name" value="Cloroperoxidase"/>
    <property type="match status" value="1"/>
</dbReference>
<comment type="cofactor">
    <cofactor evidence="1">
        <name>heme b</name>
        <dbReference type="ChEBI" id="CHEBI:60344"/>
    </cofactor>
</comment>
<dbReference type="InterPro" id="IPR000028">
    <property type="entry name" value="Chloroperoxidase"/>
</dbReference>
<evidence type="ECO:0000256" key="6">
    <source>
        <dbReference type="ARBA" id="ARBA00023004"/>
    </source>
</evidence>
<evidence type="ECO:0000313" key="11">
    <source>
        <dbReference type="Proteomes" id="UP001479436"/>
    </source>
</evidence>
<gene>
    <name evidence="10" type="ORF">K7432_004298</name>
</gene>
<feature type="domain" description="Heme haloperoxidase family profile" evidence="9">
    <location>
        <begin position="45"/>
        <end position="228"/>
    </location>
</feature>
<keyword evidence="4" id="KW-0479">Metal-binding</keyword>
<feature type="signal peptide" evidence="8">
    <location>
        <begin position="1"/>
        <end position="32"/>
    </location>
</feature>